<evidence type="ECO:0000256" key="1">
    <source>
        <dbReference type="SAM" id="MobiDB-lite"/>
    </source>
</evidence>
<dbReference type="Proteomes" id="UP000831390">
    <property type="component" value="Plasmid unnamed4"/>
</dbReference>
<feature type="compositionally biased region" description="Basic and acidic residues" evidence="1">
    <location>
        <begin position="1"/>
        <end position="11"/>
    </location>
</feature>
<proteinExistence type="predicted"/>
<geneLocation type="plasmid" evidence="2 3">
    <name>unnamed4</name>
</geneLocation>
<sequence length="132" mass="14790">MSTEKSNPDPAKKKKRGPGRPKVESPHDATIQLRLSRKQLTELEKQAQRSKMTRSAVIRAALDGVQVLQAAPDEALLEERRQQYRQLVKLATNLNQLVVLARTMPVVELRARATIDQVQQVLAKIHQTLPGA</sequence>
<feature type="region of interest" description="Disordered" evidence="1">
    <location>
        <begin position="1"/>
        <end position="37"/>
    </location>
</feature>
<reference evidence="2 3" key="1">
    <citation type="submission" date="2022-03" db="EMBL/GenBank/DDBJ databases">
        <title>Hymenobactersp. isolated from the air.</title>
        <authorList>
            <person name="Won M."/>
            <person name="Kwon S.-W."/>
        </authorList>
    </citation>
    <scope>NUCLEOTIDE SEQUENCE [LARGE SCALE GENOMIC DNA]</scope>
    <source>
        <strain evidence="2 3">KACC 22596</strain>
        <plasmid evidence="2 3">unnamed4</plasmid>
    </source>
</reference>
<gene>
    <name evidence="2" type="ORF">MTP16_25235</name>
</gene>
<keyword evidence="2" id="KW-0413">Isomerase</keyword>
<evidence type="ECO:0008006" key="4">
    <source>
        <dbReference type="Google" id="ProtNLM"/>
    </source>
</evidence>
<dbReference type="EMBL" id="CP094538">
    <property type="protein sequence ID" value="UOE36783.1"/>
    <property type="molecule type" value="Genomic_DNA"/>
</dbReference>
<accession>A0ABY4BCB9</accession>
<dbReference type="RefSeq" id="WP_243520976.1">
    <property type="nucleotide sequence ID" value="NZ_CP094538.1"/>
</dbReference>
<protein>
    <recommendedName>
        <fullName evidence="4">Ribbon-helix-helix protein, CopG family</fullName>
    </recommendedName>
</protein>
<name>A0ABY4BCB9_9BACT</name>
<keyword evidence="3" id="KW-1185">Reference proteome</keyword>
<keyword evidence="2" id="KW-0614">Plasmid</keyword>
<dbReference type="Pfam" id="PF21983">
    <property type="entry name" value="NikA-like"/>
    <property type="match status" value="1"/>
</dbReference>
<evidence type="ECO:0000313" key="2">
    <source>
        <dbReference type="EMBL" id="UOE36783.1"/>
    </source>
</evidence>
<organism evidence="2 3">
    <name type="scientific">Hymenobacter monticola</name>
    <dbReference type="NCBI Taxonomy" id="1705399"/>
    <lineage>
        <taxon>Bacteria</taxon>
        <taxon>Pseudomonadati</taxon>
        <taxon>Bacteroidota</taxon>
        <taxon>Cytophagia</taxon>
        <taxon>Cytophagales</taxon>
        <taxon>Hymenobacteraceae</taxon>
        <taxon>Hymenobacter</taxon>
    </lineage>
</organism>
<dbReference type="InterPro" id="IPR053842">
    <property type="entry name" value="NikA-like"/>
</dbReference>
<dbReference type="GO" id="GO:0016853">
    <property type="term" value="F:isomerase activity"/>
    <property type="evidence" value="ECO:0007669"/>
    <property type="project" value="UniProtKB-KW"/>
</dbReference>
<evidence type="ECO:0000313" key="3">
    <source>
        <dbReference type="Proteomes" id="UP000831390"/>
    </source>
</evidence>